<sequence>MFLDTSQFEFTRRLEAGWRDILQELEDLEAGEMIPWPERHLYGQGWDAYGFYLLGDRFDENCARCPKTTAILETIPGLRSAGFSVLQPGAHITPHVGYSHALYVGHLGLIVPENCAIRVGRDTYHWTPGEFMAFNDMIEHEAWNRDTTRRVVLLIEFLRPGKTEVDLAMSPELAAALKDGKPA</sequence>
<evidence type="ECO:0000256" key="3">
    <source>
        <dbReference type="ARBA" id="ARBA00023002"/>
    </source>
</evidence>
<dbReference type="InterPro" id="IPR027443">
    <property type="entry name" value="IPNS-like_sf"/>
</dbReference>
<keyword evidence="3" id="KW-0560">Oxidoreductase</keyword>
<evidence type="ECO:0000259" key="4">
    <source>
        <dbReference type="Pfam" id="PF05118"/>
    </source>
</evidence>
<dbReference type="AlphaFoldDB" id="A0A917V8G7"/>
<comment type="similarity">
    <text evidence="1">Belongs to the aspartyl/asparaginyl beta-hydroxylase family.</text>
</comment>
<dbReference type="GO" id="GO:0051213">
    <property type="term" value="F:dioxygenase activity"/>
    <property type="evidence" value="ECO:0007669"/>
    <property type="project" value="UniProtKB-KW"/>
</dbReference>
<dbReference type="GO" id="GO:0016020">
    <property type="term" value="C:membrane"/>
    <property type="evidence" value="ECO:0007669"/>
    <property type="project" value="TreeGrafter"/>
</dbReference>
<dbReference type="InterPro" id="IPR051821">
    <property type="entry name" value="Asp/Asn_beta-hydroxylase"/>
</dbReference>
<dbReference type="RefSeq" id="WP_188915017.1">
    <property type="nucleotide sequence ID" value="NZ_BMMF01000013.1"/>
</dbReference>
<accession>A0A917V8G7</accession>
<keyword evidence="6" id="KW-1185">Reference proteome</keyword>
<dbReference type="SUPFAM" id="SSF51197">
    <property type="entry name" value="Clavaminate synthase-like"/>
    <property type="match status" value="1"/>
</dbReference>
<organism evidence="5 6">
    <name type="scientific">Salinarimonas ramus</name>
    <dbReference type="NCBI Taxonomy" id="690164"/>
    <lineage>
        <taxon>Bacteria</taxon>
        <taxon>Pseudomonadati</taxon>
        <taxon>Pseudomonadota</taxon>
        <taxon>Alphaproteobacteria</taxon>
        <taxon>Hyphomicrobiales</taxon>
        <taxon>Salinarimonadaceae</taxon>
        <taxon>Salinarimonas</taxon>
    </lineage>
</organism>
<dbReference type="PANTHER" id="PTHR46332">
    <property type="entry name" value="ASPARTATE BETA-HYDROXYLASE DOMAIN-CONTAINING PROTEIN 2"/>
    <property type="match status" value="1"/>
</dbReference>
<feature type="domain" description="Aspartyl/asparaginy/proline hydroxylase" evidence="4">
    <location>
        <begin position="15"/>
        <end position="160"/>
    </location>
</feature>
<evidence type="ECO:0000313" key="6">
    <source>
        <dbReference type="Proteomes" id="UP000600449"/>
    </source>
</evidence>
<keyword evidence="2" id="KW-0223">Dioxygenase</keyword>
<dbReference type="Proteomes" id="UP000600449">
    <property type="component" value="Unassembled WGS sequence"/>
</dbReference>
<dbReference type="PANTHER" id="PTHR46332:SF5">
    <property type="entry name" value="ASPARTATE BETA-HYDROXYLASE DOMAIN CONTAINING 2"/>
    <property type="match status" value="1"/>
</dbReference>
<reference evidence="5 6" key="1">
    <citation type="journal article" date="2014" name="Int. J. Syst. Evol. Microbiol.">
        <title>Complete genome sequence of Corynebacterium casei LMG S-19264T (=DSM 44701T), isolated from a smear-ripened cheese.</title>
        <authorList>
            <consortium name="US DOE Joint Genome Institute (JGI-PGF)"/>
            <person name="Walter F."/>
            <person name="Albersmeier A."/>
            <person name="Kalinowski J."/>
            <person name="Ruckert C."/>
        </authorList>
    </citation>
    <scope>NUCLEOTIDE SEQUENCE [LARGE SCALE GENOMIC DNA]</scope>
    <source>
        <strain evidence="5 6">CGMCC 1.9161</strain>
    </source>
</reference>
<evidence type="ECO:0000256" key="2">
    <source>
        <dbReference type="ARBA" id="ARBA00022964"/>
    </source>
</evidence>
<evidence type="ECO:0000313" key="5">
    <source>
        <dbReference type="EMBL" id="GGK48883.1"/>
    </source>
</evidence>
<name>A0A917V8G7_9HYPH</name>
<gene>
    <name evidence="5" type="ORF">GCM10011322_39900</name>
</gene>
<dbReference type="EMBL" id="BMMF01000013">
    <property type="protein sequence ID" value="GGK48883.1"/>
    <property type="molecule type" value="Genomic_DNA"/>
</dbReference>
<protein>
    <submittedName>
        <fullName evidence="5">Hydroxylase</fullName>
    </submittedName>
</protein>
<evidence type="ECO:0000256" key="1">
    <source>
        <dbReference type="ARBA" id="ARBA00007730"/>
    </source>
</evidence>
<proteinExistence type="inferred from homology"/>
<comment type="caution">
    <text evidence="5">The sequence shown here is derived from an EMBL/GenBank/DDBJ whole genome shotgun (WGS) entry which is preliminary data.</text>
</comment>
<dbReference type="Pfam" id="PF05118">
    <property type="entry name" value="Asp_Arg_Hydrox"/>
    <property type="match status" value="1"/>
</dbReference>
<dbReference type="InterPro" id="IPR007803">
    <property type="entry name" value="Asp/Arg/Pro-Hydrxlase"/>
</dbReference>
<dbReference type="Gene3D" id="2.60.120.330">
    <property type="entry name" value="B-lactam Antibiotic, Isopenicillin N Synthase, Chain"/>
    <property type="match status" value="1"/>
</dbReference>